<evidence type="ECO:0000256" key="4">
    <source>
        <dbReference type="ARBA" id="ARBA00022553"/>
    </source>
</evidence>
<keyword evidence="4" id="KW-0597">Phosphoprotein</keyword>
<keyword evidence="8" id="KW-0175">Coiled coil</keyword>
<dbReference type="EMBL" id="JAUSWG010000014">
    <property type="protein sequence ID" value="MDQ0557800.1"/>
    <property type="molecule type" value="Genomic_DNA"/>
</dbReference>
<evidence type="ECO:0000256" key="5">
    <source>
        <dbReference type="ARBA" id="ARBA00022679"/>
    </source>
</evidence>
<dbReference type="SMART" id="SM00388">
    <property type="entry name" value="HisKA"/>
    <property type="match status" value="1"/>
</dbReference>
<dbReference type="CDD" id="cd00082">
    <property type="entry name" value="HisKA"/>
    <property type="match status" value="1"/>
</dbReference>
<evidence type="ECO:0000256" key="6">
    <source>
        <dbReference type="ARBA" id="ARBA00022777"/>
    </source>
</evidence>
<keyword evidence="6 12" id="KW-0418">Kinase</keyword>
<dbReference type="InterPro" id="IPR005467">
    <property type="entry name" value="His_kinase_dom"/>
</dbReference>
<dbReference type="Pfam" id="PF02518">
    <property type="entry name" value="HATPase_c"/>
    <property type="match status" value="1"/>
</dbReference>
<evidence type="ECO:0000259" key="10">
    <source>
        <dbReference type="PROSITE" id="PS50109"/>
    </source>
</evidence>
<dbReference type="PRINTS" id="PR00344">
    <property type="entry name" value="BCTRLSENSOR"/>
</dbReference>
<evidence type="ECO:0000256" key="3">
    <source>
        <dbReference type="ARBA" id="ARBA00012438"/>
    </source>
</evidence>
<organism evidence="12 13">
    <name type="scientific">Paraclostridium ghonii</name>
    <dbReference type="NCBI Taxonomy" id="29358"/>
    <lineage>
        <taxon>Bacteria</taxon>
        <taxon>Bacillati</taxon>
        <taxon>Bacillota</taxon>
        <taxon>Clostridia</taxon>
        <taxon>Peptostreptococcales</taxon>
        <taxon>Peptostreptococcaceae</taxon>
        <taxon>Paraclostridium</taxon>
    </lineage>
</organism>
<dbReference type="Gene3D" id="3.30.565.10">
    <property type="entry name" value="Histidine kinase-like ATPase, C-terminal domain"/>
    <property type="match status" value="1"/>
</dbReference>
<dbReference type="PROSITE" id="PS50109">
    <property type="entry name" value="HIS_KIN"/>
    <property type="match status" value="1"/>
</dbReference>
<dbReference type="GO" id="GO:0016301">
    <property type="term" value="F:kinase activity"/>
    <property type="evidence" value="ECO:0007669"/>
    <property type="project" value="UniProtKB-KW"/>
</dbReference>
<keyword evidence="9" id="KW-0812">Transmembrane</keyword>
<evidence type="ECO:0000256" key="9">
    <source>
        <dbReference type="SAM" id="Phobius"/>
    </source>
</evidence>
<evidence type="ECO:0000259" key="11">
    <source>
        <dbReference type="PROSITE" id="PS50885"/>
    </source>
</evidence>
<sequence>MFINLSFKNVFSKYVDYNNKEEVNHLVFDLQNVYKENKWDVETIKLLGEDALRKGIALEVYDIDANLVWSAFEDEKLLSNQTLNTIKKNMKSINQNWNGKLKEYKFDIYENEKLVGYERIIHYDSIYYMEDDLEFLKMMNEFMLFISVISIISVIIISSIISKSISNPIKNVSQIAKVIGEGNYKNKLNYKSNIKEVNELTKSIDMLADELNKQELLRKQLTTDISHELRTPVTNIQGHLDAIIDGIWEATPERLISIKEEVQRLGKLIGSLKNLSTFDSEVSSLNKSKTNLSDFIKNITYTYESKALEKNIKIEYNMEEVFAYIDKEKFSQVIVNILVNAIKYTSYGGNIFIKVYSYDDSLNISIKDNGIGIPKEELSYIFERFYRVDKSRSKDTGGIGVGLAIAKAIVNEHGGNILVYSKLEEGTEFIIKLANI</sequence>
<proteinExistence type="predicted"/>
<keyword evidence="9" id="KW-0472">Membrane</keyword>
<keyword evidence="13" id="KW-1185">Reference proteome</keyword>
<dbReference type="Gene3D" id="6.10.340.10">
    <property type="match status" value="1"/>
</dbReference>
<protein>
    <recommendedName>
        <fullName evidence="3">histidine kinase</fullName>
        <ecNumber evidence="3">2.7.13.3</ecNumber>
    </recommendedName>
</protein>
<comment type="caution">
    <text evidence="12">The sequence shown here is derived from an EMBL/GenBank/DDBJ whole genome shotgun (WGS) entry which is preliminary data.</text>
</comment>
<feature type="coiled-coil region" evidence="8">
    <location>
        <begin position="197"/>
        <end position="224"/>
    </location>
</feature>
<evidence type="ECO:0000256" key="1">
    <source>
        <dbReference type="ARBA" id="ARBA00000085"/>
    </source>
</evidence>
<keyword evidence="5" id="KW-0808">Transferase</keyword>
<dbReference type="InterPro" id="IPR003594">
    <property type="entry name" value="HATPase_dom"/>
</dbReference>
<dbReference type="EC" id="2.7.13.3" evidence="3"/>
<evidence type="ECO:0000313" key="13">
    <source>
        <dbReference type="Proteomes" id="UP001232584"/>
    </source>
</evidence>
<dbReference type="InterPro" id="IPR050351">
    <property type="entry name" value="BphY/WalK/GraS-like"/>
</dbReference>
<comment type="subcellular location">
    <subcellularLocation>
        <location evidence="2">Membrane</location>
    </subcellularLocation>
</comment>
<name>A0ABU0N3R3_9FIRM</name>
<dbReference type="InterPro" id="IPR036097">
    <property type="entry name" value="HisK_dim/P_sf"/>
</dbReference>
<dbReference type="InterPro" id="IPR036890">
    <property type="entry name" value="HATPase_C_sf"/>
</dbReference>
<feature type="transmembrane region" description="Helical" evidence="9">
    <location>
        <begin position="142"/>
        <end position="161"/>
    </location>
</feature>
<dbReference type="CDD" id="cd06225">
    <property type="entry name" value="HAMP"/>
    <property type="match status" value="1"/>
</dbReference>
<dbReference type="Pfam" id="PF00512">
    <property type="entry name" value="HisKA"/>
    <property type="match status" value="1"/>
</dbReference>
<feature type="domain" description="HAMP" evidence="11">
    <location>
        <begin position="163"/>
        <end position="216"/>
    </location>
</feature>
<feature type="domain" description="Histidine kinase" evidence="10">
    <location>
        <begin position="224"/>
        <end position="436"/>
    </location>
</feature>
<comment type="catalytic activity">
    <reaction evidence="1">
        <text>ATP + protein L-histidine = ADP + protein N-phospho-L-histidine.</text>
        <dbReference type="EC" id="2.7.13.3"/>
    </reaction>
</comment>
<keyword evidence="7" id="KW-0902">Two-component regulatory system</keyword>
<dbReference type="InterPro" id="IPR003660">
    <property type="entry name" value="HAMP_dom"/>
</dbReference>
<dbReference type="CDD" id="cd00075">
    <property type="entry name" value="HATPase"/>
    <property type="match status" value="1"/>
</dbReference>
<gene>
    <name evidence="12" type="ORF">QOZ92_002935</name>
</gene>
<dbReference type="SUPFAM" id="SSF47384">
    <property type="entry name" value="Homodimeric domain of signal transducing histidine kinase"/>
    <property type="match status" value="1"/>
</dbReference>
<evidence type="ECO:0000256" key="7">
    <source>
        <dbReference type="ARBA" id="ARBA00023012"/>
    </source>
</evidence>
<dbReference type="PANTHER" id="PTHR45453">
    <property type="entry name" value="PHOSPHATE REGULON SENSOR PROTEIN PHOR"/>
    <property type="match status" value="1"/>
</dbReference>
<dbReference type="SUPFAM" id="SSF55874">
    <property type="entry name" value="ATPase domain of HSP90 chaperone/DNA topoisomerase II/histidine kinase"/>
    <property type="match status" value="1"/>
</dbReference>
<accession>A0ABU0N3R3</accession>
<keyword evidence="9" id="KW-1133">Transmembrane helix</keyword>
<reference evidence="12 13" key="1">
    <citation type="submission" date="2023-07" db="EMBL/GenBank/DDBJ databases">
        <title>Genomic Encyclopedia of Type Strains, Phase IV (KMG-IV): sequencing the most valuable type-strain genomes for metagenomic binning, comparative biology and taxonomic classification.</title>
        <authorList>
            <person name="Goeker M."/>
        </authorList>
    </citation>
    <scope>NUCLEOTIDE SEQUENCE [LARGE SCALE GENOMIC DNA]</scope>
    <source>
        <strain evidence="12 13">DSM 15049</strain>
    </source>
</reference>
<dbReference type="PROSITE" id="PS50885">
    <property type="entry name" value="HAMP"/>
    <property type="match status" value="1"/>
</dbReference>
<dbReference type="InterPro" id="IPR004358">
    <property type="entry name" value="Sig_transdc_His_kin-like_C"/>
</dbReference>
<evidence type="ECO:0000313" key="12">
    <source>
        <dbReference type="EMBL" id="MDQ0557800.1"/>
    </source>
</evidence>
<dbReference type="PANTHER" id="PTHR45453:SF1">
    <property type="entry name" value="PHOSPHATE REGULON SENSOR PROTEIN PHOR"/>
    <property type="match status" value="1"/>
</dbReference>
<dbReference type="SMART" id="SM00387">
    <property type="entry name" value="HATPase_c"/>
    <property type="match status" value="1"/>
</dbReference>
<dbReference type="Gene3D" id="1.10.287.130">
    <property type="match status" value="1"/>
</dbReference>
<dbReference type="InterPro" id="IPR003661">
    <property type="entry name" value="HisK_dim/P_dom"/>
</dbReference>
<dbReference type="SUPFAM" id="SSF158472">
    <property type="entry name" value="HAMP domain-like"/>
    <property type="match status" value="1"/>
</dbReference>
<dbReference type="Proteomes" id="UP001232584">
    <property type="component" value="Unassembled WGS sequence"/>
</dbReference>
<evidence type="ECO:0000256" key="2">
    <source>
        <dbReference type="ARBA" id="ARBA00004370"/>
    </source>
</evidence>
<evidence type="ECO:0000256" key="8">
    <source>
        <dbReference type="SAM" id="Coils"/>
    </source>
</evidence>